<feature type="active site" description="Nucleophile" evidence="7">
    <location>
        <position position="437"/>
    </location>
</feature>
<gene>
    <name evidence="9" type="ORF">PQG83_02110</name>
</gene>
<evidence type="ECO:0000256" key="7">
    <source>
        <dbReference type="PROSITE-ProRule" id="PRU01373"/>
    </source>
</evidence>
<evidence type="ECO:0000259" key="8">
    <source>
        <dbReference type="PROSITE" id="PS52029"/>
    </source>
</evidence>
<dbReference type="CDD" id="cd16913">
    <property type="entry name" value="YkuD_like"/>
    <property type="match status" value="1"/>
</dbReference>
<dbReference type="InterPro" id="IPR052905">
    <property type="entry name" value="LD-transpeptidase_YkuD-like"/>
</dbReference>
<dbReference type="EMBL" id="CP116968">
    <property type="protein sequence ID" value="WNM62563.1"/>
    <property type="molecule type" value="Genomic_DNA"/>
</dbReference>
<dbReference type="GO" id="GO:0071555">
    <property type="term" value="P:cell wall organization"/>
    <property type="evidence" value="ECO:0007669"/>
    <property type="project" value="UniProtKB-UniRule"/>
</dbReference>
<accession>A0AA96JWI4</accession>
<evidence type="ECO:0000256" key="4">
    <source>
        <dbReference type="ARBA" id="ARBA00022960"/>
    </source>
</evidence>
<reference evidence="9 10" key="1">
    <citation type="submission" date="2023-01" db="EMBL/GenBank/DDBJ databases">
        <title>Cultivation and genomic characterization of new, ubiquitous marine nitrite-oxidizing bacteria from the Nitrospirales.</title>
        <authorList>
            <person name="Mueller A.J."/>
            <person name="Daebeler A."/>
            <person name="Herbold C.W."/>
            <person name="Kirkegaard R.H."/>
            <person name="Daims H."/>
        </authorList>
    </citation>
    <scope>NUCLEOTIDE SEQUENCE [LARGE SCALE GENOMIC DNA]</scope>
    <source>
        <strain evidence="9 10">DK</strain>
    </source>
</reference>
<organism evidence="9 10">
    <name type="scientific">Candidatus Nitrospira neomarina</name>
    <dbReference type="NCBI Taxonomy" id="3020899"/>
    <lineage>
        <taxon>Bacteria</taxon>
        <taxon>Pseudomonadati</taxon>
        <taxon>Nitrospirota</taxon>
        <taxon>Nitrospiria</taxon>
        <taxon>Nitrospirales</taxon>
        <taxon>Nitrospiraceae</taxon>
        <taxon>Nitrospira</taxon>
    </lineage>
</organism>
<comment type="similarity">
    <text evidence="2">Belongs to the YkuD family.</text>
</comment>
<dbReference type="AlphaFoldDB" id="A0AA96JWI4"/>
<keyword evidence="6 7" id="KW-0961">Cell wall biogenesis/degradation</keyword>
<protein>
    <submittedName>
        <fullName evidence="9">L,D-transpeptidase family protein</fullName>
    </submittedName>
</protein>
<dbReference type="InterPro" id="IPR038063">
    <property type="entry name" value="Transpep_catalytic_dom"/>
</dbReference>
<keyword evidence="10" id="KW-1185">Reference proteome</keyword>
<dbReference type="Pfam" id="PF03734">
    <property type="entry name" value="YkuD"/>
    <property type="match status" value="1"/>
</dbReference>
<evidence type="ECO:0000256" key="3">
    <source>
        <dbReference type="ARBA" id="ARBA00022679"/>
    </source>
</evidence>
<dbReference type="KEGG" id="nneo:PQG83_02110"/>
<feature type="active site" description="Proton donor/acceptor" evidence="7">
    <location>
        <position position="418"/>
    </location>
</feature>
<dbReference type="Pfam" id="PF01471">
    <property type="entry name" value="PG_binding_1"/>
    <property type="match status" value="1"/>
</dbReference>
<comment type="pathway">
    <text evidence="1 7">Cell wall biogenesis; peptidoglycan biosynthesis.</text>
</comment>
<keyword evidence="4 7" id="KW-0133">Cell shape</keyword>
<evidence type="ECO:0000256" key="5">
    <source>
        <dbReference type="ARBA" id="ARBA00022984"/>
    </source>
</evidence>
<keyword evidence="5 7" id="KW-0573">Peptidoglycan synthesis</keyword>
<dbReference type="Proteomes" id="UP001302494">
    <property type="component" value="Chromosome"/>
</dbReference>
<dbReference type="InterPro" id="IPR002477">
    <property type="entry name" value="Peptidoglycan-bd-like"/>
</dbReference>
<dbReference type="GO" id="GO:0009252">
    <property type="term" value="P:peptidoglycan biosynthetic process"/>
    <property type="evidence" value="ECO:0007669"/>
    <property type="project" value="UniProtKB-KW"/>
</dbReference>
<dbReference type="InterPro" id="IPR045380">
    <property type="entry name" value="LD_TPept_scaffold_dom"/>
</dbReference>
<evidence type="ECO:0000313" key="10">
    <source>
        <dbReference type="Proteomes" id="UP001302494"/>
    </source>
</evidence>
<dbReference type="PROSITE" id="PS52029">
    <property type="entry name" value="LD_TPASE"/>
    <property type="match status" value="1"/>
</dbReference>
<evidence type="ECO:0000313" key="9">
    <source>
        <dbReference type="EMBL" id="WNM62563.1"/>
    </source>
</evidence>
<evidence type="ECO:0000256" key="6">
    <source>
        <dbReference type="ARBA" id="ARBA00023316"/>
    </source>
</evidence>
<dbReference type="InterPro" id="IPR036366">
    <property type="entry name" value="PGBDSf"/>
</dbReference>
<proteinExistence type="inferred from homology"/>
<dbReference type="Gene3D" id="1.10.101.10">
    <property type="entry name" value="PGBD-like superfamily/PGBD"/>
    <property type="match status" value="1"/>
</dbReference>
<evidence type="ECO:0000256" key="2">
    <source>
        <dbReference type="ARBA" id="ARBA00005992"/>
    </source>
</evidence>
<dbReference type="Pfam" id="PF20142">
    <property type="entry name" value="Scaffold"/>
    <property type="match status" value="1"/>
</dbReference>
<keyword evidence="3" id="KW-0808">Transferase</keyword>
<dbReference type="Gene3D" id="2.40.440.10">
    <property type="entry name" value="L,D-transpeptidase catalytic domain-like"/>
    <property type="match status" value="1"/>
</dbReference>
<evidence type="ECO:0000256" key="1">
    <source>
        <dbReference type="ARBA" id="ARBA00004752"/>
    </source>
</evidence>
<dbReference type="SUPFAM" id="SSF47090">
    <property type="entry name" value="PGBD-like"/>
    <property type="match status" value="1"/>
</dbReference>
<dbReference type="GO" id="GO:0004180">
    <property type="term" value="F:carboxypeptidase activity"/>
    <property type="evidence" value="ECO:0007669"/>
    <property type="project" value="UniProtKB-ARBA"/>
</dbReference>
<dbReference type="GO" id="GO:0016740">
    <property type="term" value="F:transferase activity"/>
    <property type="evidence" value="ECO:0007669"/>
    <property type="project" value="UniProtKB-KW"/>
</dbReference>
<name>A0AA96JWI4_9BACT</name>
<dbReference type="InterPro" id="IPR005490">
    <property type="entry name" value="LD_TPept_cat_dom"/>
</dbReference>
<dbReference type="RefSeq" id="WP_312746230.1">
    <property type="nucleotide sequence ID" value="NZ_CP116968.1"/>
</dbReference>
<dbReference type="SUPFAM" id="SSF141523">
    <property type="entry name" value="L,D-transpeptidase catalytic domain-like"/>
    <property type="match status" value="1"/>
</dbReference>
<feature type="domain" description="L,D-TPase catalytic" evidence="8">
    <location>
        <begin position="288"/>
        <end position="464"/>
    </location>
</feature>
<dbReference type="InterPro" id="IPR036365">
    <property type="entry name" value="PGBD-like_sf"/>
</dbReference>
<dbReference type="GO" id="GO:0008360">
    <property type="term" value="P:regulation of cell shape"/>
    <property type="evidence" value="ECO:0007669"/>
    <property type="project" value="UniProtKB-UniRule"/>
</dbReference>
<dbReference type="PANTHER" id="PTHR41533:SF2">
    <property type="entry name" value="BLR7131 PROTEIN"/>
    <property type="match status" value="1"/>
</dbReference>
<dbReference type="PANTHER" id="PTHR41533">
    <property type="entry name" value="L,D-TRANSPEPTIDASE HI_1667-RELATED"/>
    <property type="match status" value="1"/>
</dbReference>
<sequence length="532" mass="60945">MVGSAQGQEIAIPHVLEDLIDDMPERYRTELTEIYDDRQYEPLWLSQSQKLNAEGQTLLQILKGAEQLGLNPTDYDYSELQWLQRTNQLFSEERPVFRTNVLARLEVVLSKKFLKMLDHVTSGRLTPGQTNEKWYLQDERPLLTRIMLQTLETGVTATLDSLAGAHEGYKPLLHALEEYLTIKAEGGWPAIPDGPLLLKGTNSERVKVLRRRLAATGDMKEGADHTKIFDQEVMEGVEKFQSRHGLAVDGIVGPTTLHTLNIPVESRIQQLLVNLERRRWMPRTLGPDYIVVNIPDFRLMAYRDGTSQLEMPVIVGKPMTQTPIFTDILEYLVFNPYWNVPISIVRDEILPKFQEDPTYLAERNFEVVDVDEQPMDIAHLTSENIQNGTIRIRQKPGPNNALGLVKFMFPNDHAIYLHDTPADHLFDASERDFSHGCIRVERPTDLAAFLLNEQWNQKDIVLALESSERRVIKLSQAIPVYILYFTVWVAQDGTLQFRHDPYGHDDRLWAALRPLLSLAKNPINLFRQHSAG</sequence>